<protein>
    <submittedName>
        <fullName evidence="1">Uncharacterized protein</fullName>
    </submittedName>
</protein>
<evidence type="ECO:0000313" key="2">
    <source>
        <dbReference type="Proteomes" id="UP000245626"/>
    </source>
</evidence>
<accession>A0ACD0NZD2</accession>
<name>A0ACD0NZD2_9BASI</name>
<organism evidence="1 2">
    <name type="scientific">Violaceomyces palustris</name>
    <dbReference type="NCBI Taxonomy" id="1673888"/>
    <lineage>
        <taxon>Eukaryota</taxon>
        <taxon>Fungi</taxon>
        <taxon>Dikarya</taxon>
        <taxon>Basidiomycota</taxon>
        <taxon>Ustilaginomycotina</taxon>
        <taxon>Ustilaginomycetes</taxon>
        <taxon>Violaceomycetales</taxon>
        <taxon>Violaceomycetaceae</taxon>
        <taxon>Violaceomyces</taxon>
    </lineage>
</organism>
<keyword evidence="2" id="KW-1185">Reference proteome</keyword>
<proteinExistence type="predicted"/>
<sequence>MRPKLSPSLDPVAAKPSSSVEAAQVDILLLGSGWTSSFLLPIAGQRGFSTAFTTRDGRDGSLRFNFDPDSDSLEPFKVLPEASTVVVIFPLYDPRAIERLVKGYESTRSDEGLERQKRSNWILLGSTGIWDGGPTLSASLAHSHSPWINRNTPLPDNPPPRAITEQAFLALSKSDNNLSARPFHVSVLNLCGLWGHGRSPRRFVSVVASSKEALRNLSGVCLVHGRDVARAIIAMHENYDRADGERWILTNGRNYDWWDLASRWGDAGEQGRDHPPTGPQPKWVSELIQETHECAESCRAVLGLPRSVEQMGSGLEGMDFWTTFDLTPDVPDVY</sequence>
<reference evidence="1 2" key="1">
    <citation type="journal article" date="2018" name="Mol. Biol. Evol.">
        <title>Broad Genomic Sampling Reveals a Smut Pathogenic Ancestry of the Fungal Clade Ustilaginomycotina.</title>
        <authorList>
            <person name="Kijpornyongpan T."/>
            <person name="Mondo S.J."/>
            <person name="Barry K."/>
            <person name="Sandor L."/>
            <person name="Lee J."/>
            <person name="Lipzen A."/>
            <person name="Pangilinan J."/>
            <person name="LaButti K."/>
            <person name="Hainaut M."/>
            <person name="Henrissat B."/>
            <person name="Grigoriev I.V."/>
            <person name="Spatafora J.W."/>
            <person name="Aime M.C."/>
        </authorList>
    </citation>
    <scope>NUCLEOTIDE SEQUENCE [LARGE SCALE GENOMIC DNA]</scope>
    <source>
        <strain evidence="1 2">SA 807</strain>
    </source>
</reference>
<gene>
    <name evidence="1" type="ORF">IE53DRAFT_314344</name>
</gene>
<evidence type="ECO:0000313" key="1">
    <source>
        <dbReference type="EMBL" id="PWN51200.1"/>
    </source>
</evidence>
<dbReference type="Proteomes" id="UP000245626">
    <property type="component" value="Unassembled WGS sequence"/>
</dbReference>
<dbReference type="EMBL" id="KZ819862">
    <property type="protein sequence ID" value="PWN51200.1"/>
    <property type="molecule type" value="Genomic_DNA"/>
</dbReference>